<dbReference type="EMBL" id="JH993196">
    <property type="protein sequence ID" value="EKX32325.1"/>
    <property type="molecule type" value="Genomic_DNA"/>
</dbReference>
<name>L1I919_GUITC</name>
<dbReference type="HOGENOM" id="CLU_601949_0_0_1"/>
<dbReference type="AlphaFoldDB" id="L1I919"/>
<dbReference type="EnsemblProtists" id="EKX32325">
    <property type="protein sequence ID" value="EKX32325"/>
    <property type="gene ID" value="GUITHDRAFT_121495"/>
</dbReference>
<accession>L1I919</accession>
<evidence type="ECO:0000259" key="2">
    <source>
        <dbReference type="Pfam" id="PF02498"/>
    </source>
</evidence>
<dbReference type="OrthoDB" id="2135193at2759"/>
<reference evidence="5" key="2">
    <citation type="submission" date="2012-11" db="EMBL/GenBank/DDBJ databases">
        <authorList>
            <person name="Kuo A."/>
            <person name="Curtis B.A."/>
            <person name="Tanifuji G."/>
            <person name="Burki F."/>
            <person name="Gruber A."/>
            <person name="Irimia M."/>
            <person name="Maruyama S."/>
            <person name="Arias M.C."/>
            <person name="Ball S.G."/>
            <person name="Gile G.H."/>
            <person name="Hirakawa Y."/>
            <person name="Hopkins J.F."/>
            <person name="Rensing S.A."/>
            <person name="Schmutz J."/>
            <person name="Symeonidi A."/>
            <person name="Elias M."/>
            <person name="Eveleigh R.J."/>
            <person name="Herman E.K."/>
            <person name="Klute M.J."/>
            <person name="Nakayama T."/>
            <person name="Obornik M."/>
            <person name="Reyes-Prieto A."/>
            <person name="Armbrust E.V."/>
            <person name="Aves S.J."/>
            <person name="Beiko R.G."/>
            <person name="Coutinho P."/>
            <person name="Dacks J.B."/>
            <person name="Durnford D.G."/>
            <person name="Fast N.M."/>
            <person name="Green B.R."/>
            <person name="Grisdale C."/>
            <person name="Hempe F."/>
            <person name="Henrissat B."/>
            <person name="Hoppner M.P."/>
            <person name="Ishida K.-I."/>
            <person name="Kim E."/>
            <person name="Koreny L."/>
            <person name="Kroth P.G."/>
            <person name="Liu Y."/>
            <person name="Malik S.-B."/>
            <person name="Maier U.G."/>
            <person name="McRose D."/>
            <person name="Mock T."/>
            <person name="Neilson J.A."/>
            <person name="Onodera N.T."/>
            <person name="Poole A.M."/>
            <person name="Pritham E.J."/>
            <person name="Richards T.A."/>
            <person name="Rocap G."/>
            <person name="Roy S.W."/>
            <person name="Sarai C."/>
            <person name="Schaack S."/>
            <person name="Shirato S."/>
            <person name="Slamovits C.H."/>
            <person name="Spencer D.F."/>
            <person name="Suzuki S."/>
            <person name="Worden A.Z."/>
            <person name="Zauner S."/>
            <person name="Barry K."/>
            <person name="Bell C."/>
            <person name="Bharti A.K."/>
            <person name="Crow J.A."/>
            <person name="Grimwood J."/>
            <person name="Kramer R."/>
            <person name="Lindquist E."/>
            <person name="Lucas S."/>
            <person name="Salamov A."/>
            <person name="McFadden G.I."/>
            <person name="Lane C.E."/>
            <person name="Keeling P.J."/>
            <person name="Gray M.W."/>
            <person name="Grigoriev I.V."/>
            <person name="Archibald J.M."/>
        </authorList>
    </citation>
    <scope>NUCLEOTIDE SEQUENCE</scope>
    <source>
        <strain evidence="5">CCMP2712</strain>
    </source>
</reference>
<evidence type="ECO:0000313" key="3">
    <source>
        <dbReference type="EMBL" id="EKX32325.1"/>
    </source>
</evidence>
<feature type="domain" description="Bro-N" evidence="2">
    <location>
        <begin position="166"/>
        <end position="268"/>
    </location>
</feature>
<feature type="compositionally biased region" description="Basic and acidic residues" evidence="1">
    <location>
        <begin position="99"/>
        <end position="120"/>
    </location>
</feature>
<evidence type="ECO:0000256" key="1">
    <source>
        <dbReference type="SAM" id="MobiDB-lite"/>
    </source>
</evidence>
<sequence length="455" mass="52796">MTSNKPSPFDFCGHTVFDAEDLRAFDSLFFFGCAKTIRKIIDKHNIPTSDYFFGSYSIKAGWKFSTKDNRKAKLLLSEGWVLSNIPSMRGQPQEQPQEQTKEQSQEQTKEQSQEQTKEQSQEQPEVPIVESQQQAVYEYELAPPIIELEEHEKFKDDKGKSLEIEVRGERENNKCFFKVSEVAKAFQMNNIKSTIMHKEYGYKNLVHYKTFIVTAEVLNQQSRPYREQNNPNKPSLQKTLFLTYNGMLKVLFSSRSGIAEHFQEWASRVLFTVQMGTVEQRQGLAYTMLGVSVDSFREFLSCGVTPEVSCLYLVTLGYVKDVRDDMDIPKRHKDNAMVCKFGISNNIDQRLMQHKRGFKDIDKVDMRVKCFGYIDKMYTSKAETELKHELYDGLLSDDEISVRLEYKKHTEIVVLTPLQFKHVTQSVYPNLTKRSLNNSNLSIRRTLNICGRDMN</sequence>
<feature type="region of interest" description="Disordered" evidence="1">
    <location>
        <begin position="86"/>
        <end position="130"/>
    </location>
</feature>
<keyword evidence="5" id="KW-1185">Reference proteome</keyword>
<dbReference type="GeneID" id="17289059"/>
<dbReference type="PaxDb" id="55529-EKX32325"/>
<dbReference type="Proteomes" id="UP000011087">
    <property type="component" value="Unassembled WGS sequence"/>
</dbReference>
<organism evidence="3">
    <name type="scientific">Guillardia theta (strain CCMP2712)</name>
    <name type="common">Cryptophyte</name>
    <dbReference type="NCBI Taxonomy" id="905079"/>
    <lineage>
        <taxon>Eukaryota</taxon>
        <taxon>Cryptophyceae</taxon>
        <taxon>Pyrenomonadales</taxon>
        <taxon>Geminigeraceae</taxon>
        <taxon>Guillardia</taxon>
    </lineage>
</organism>
<dbReference type="Pfam" id="PF02498">
    <property type="entry name" value="Bro-N"/>
    <property type="match status" value="1"/>
</dbReference>
<protein>
    <recommendedName>
        <fullName evidence="2">Bro-N domain-containing protein</fullName>
    </recommendedName>
</protein>
<dbReference type="RefSeq" id="XP_005819305.1">
    <property type="nucleotide sequence ID" value="XM_005819248.1"/>
</dbReference>
<proteinExistence type="predicted"/>
<dbReference type="KEGG" id="gtt:GUITHDRAFT_121495"/>
<reference evidence="3 5" key="1">
    <citation type="journal article" date="2012" name="Nature">
        <title>Algal genomes reveal evolutionary mosaicism and the fate of nucleomorphs.</title>
        <authorList>
            <consortium name="DOE Joint Genome Institute"/>
            <person name="Curtis B.A."/>
            <person name="Tanifuji G."/>
            <person name="Burki F."/>
            <person name="Gruber A."/>
            <person name="Irimia M."/>
            <person name="Maruyama S."/>
            <person name="Arias M.C."/>
            <person name="Ball S.G."/>
            <person name="Gile G.H."/>
            <person name="Hirakawa Y."/>
            <person name="Hopkins J.F."/>
            <person name="Kuo A."/>
            <person name="Rensing S.A."/>
            <person name="Schmutz J."/>
            <person name="Symeonidi A."/>
            <person name="Elias M."/>
            <person name="Eveleigh R.J."/>
            <person name="Herman E.K."/>
            <person name="Klute M.J."/>
            <person name="Nakayama T."/>
            <person name="Obornik M."/>
            <person name="Reyes-Prieto A."/>
            <person name="Armbrust E.V."/>
            <person name="Aves S.J."/>
            <person name="Beiko R.G."/>
            <person name="Coutinho P."/>
            <person name="Dacks J.B."/>
            <person name="Durnford D.G."/>
            <person name="Fast N.M."/>
            <person name="Green B.R."/>
            <person name="Grisdale C.J."/>
            <person name="Hempel F."/>
            <person name="Henrissat B."/>
            <person name="Hoppner M.P."/>
            <person name="Ishida K."/>
            <person name="Kim E."/>
            <person name="Koreny L."/>
            <person name="Kroth P.G."/>
            <person name="Liu Y."/>
            <person name="Malik S.B."/>
            <person name="Maier U.G."/>
            <person name="McRose D."/>
            <person name="Mock T."/>
            <person name="Neilson J.A."/>
            <person name="Onodera N.T."/>
            <person name="Poole A.M."/>
            <person name="Pritham E.J."/>
            <person name="Richards T.A."/>
            <person name="Rocap G."/>
            <person name="Roy S.W."/>
            <person name="Sarai C."/>
            <person name="Schaack S."/>
            <person name="Shirato S."/>
            <person name="Slamovits C.H."/>
            <person name="Spencer D.F."/>
            <person name="Suzuki S."/>
            <person name="Worden A.Z."/>
            <person name="Zauner S."/>
            <person name="Barry K."/>
            <person name="Bell C."/>
            <person name="Bharti A.K."/>
            <person name="Crow J.A."/>
            <person name="Grimwood J."/>
            <person name="Kramer R."/>
            <person name="Lindquist E."/>
            <person name="Lucas S."/>
            <person name="Salamov A."/>
            <person name="McFadden G.I."/>
            <person name="Lane C.E."/>
            <person name="Keeling P.J."/>
            <person name="Gray M.W."/>
            <person name="Grigoriev I.V."/>
            <person name="Archibald J.M."/>
        </authorList>
    </citation>
    <scope>NUCLEOTIDE SEQUENCE</scope>
    <source>
        <strain evidence="3 5">CCMP2712</strain>
    </source>
</reference>
<evidence type="ECO:0000313" key="4">
    <source>
        <dbReference type="EnsemblProtists" id="EKX32325"/>
    </source>
</evidence>
<reference evidence="4" key="3">
    <citation type="submission" date="2015-06" db="UniProtKB">
        <authorList>
            <consortium name="EnsemblProtists"/>
        </authorList>
    </citation>
    <scope>IDENTIFICATION</scope>
</reference>
<dbReference type="InterPro" id="IPR003497">
    <property type="entry name" value="BRO_N_domain"/>
</dbReference>
<evidence type="ECO:0000313" key="5">
    <source>
        <dbReference type="Proteomes" id="UP000011087"/>
    </source>
</evidence>
<gene>
    <name evidence="3" type="ORF">GUITHDRAFT_121495</name>
</gene>
<dbReference type="eggNOG" id="ENOG502SCW9">
    <property type="taxonomic scope" value="Eukaryota"/>
</dbReference>